<organism evidence="5 6">
    <name type="scientific">Rhynchospora tenuis</name>
    <dbReference type="NCBI Taxonomy" id="198213"/>
    <lineage>
        <taxon>Eukaryota</taxon>
        <taxon>Viridiplantae</taxon>
        <taxon>Streptophyta</taxon>
        <taxon>Embryophyta</taxon>
        <taxon>Tracheophyta</taxon>
        <taxon>Spermatophyta</taxon>
        <taxon>Magnoliopsida</taxon>
        <taxon>Liliopsida</taxon>
        <taxon>Poales</taxon>
        <taxon>Cyperaceae</taxon>
        <taxon>Cyperoideae</taxon>
        <taxon>Rhynchosporeae</taxon>
        <taxon>Rhynchospora</taxon>
    </lineage>
</organism>
<name>A0AAD5Z3A5_9POAL</name>
<comment type="caution">
    <text evidence="5">The sequence shown here is derived from an EMBL/GenBank/DDBJ whole genome shotgun (WGS) entry which is preliminary data.</text>
</comment>
<sequence>MWVAERIIPQQEKKTMEETAEVCLEQLIQRSLVQVSSRHPNGSIKDCQVHDLVRDLAIHEATKENFISVFPKPQDSVNHLDRVTRRASLQSNCTEYIDYVTPTTRSLFWFGQGSDIPMYSEFKLLRILEIDYVKDFELRGIDRLIHLKYLGIKFCSRLKFSNGCSLGRLKNLETLDLRETDLDNDDIPMGLWTIDTLRHAMCGESIVCGPPSNAHLRNLQTLDCISVSDAWKNQVPCLKNLRELGVVNRHAKNFDGVASLLGTLSHLLSLSVENRVEGQYIPKKIVYPTMIPNYQNLQSLSLWGRWSKGVTLEASSFPPHLVKLVLSDSELRQDPMEELGKLKNLKKLKLYGKVYIGAEEMICPVGFPVLENLYINLDGAESFTVKEGSEGVMPKLKHLENDGEFIALYMPPELEHFDKYY</sequence>
<dbReference type="Gene3D" id="3.80.10.10">
    <property type="entry name" value="Ribonuclease Inhibitor"/>
    <property type="match status" value="1"/>
</dbReference>
<dbReference type="InterPro" id="IPR044974">
    <property type="entry name" value="Disease_R_plants"/>
</dbReference>
<evidence type="ECO:0000259" key="4">
    <source>
        <dbReference type="Pfam" id="PF23598"/>
    </source>
</evidence>
<dbReference type="InterPro" id="IPR055414">
    <property type="entry name" value="LRR_R13L4/SHOC2-like"/>
</dbReference>
<dbReference type="Pfam" id="PF23598">
    <property type="entry name" value="LRR_14"/>
    <property type="match status" value="1"/>
</dbReference>
<dbReference type="InterPro" id="IPR036388">
    <property type="entry name" value="WH-like_DNA-bd_sf"/>
</dbReference>
<proteinExistence type="predicted"/>
<keyword evidence="2" id="KW-0611">Plant defense</keyword>
<dbReference type="AlphaFoldDB" id="A0AAD5Z3A5"/>
<dbReference type="GO" id="GO:0098542">
    <property type="term" value="P:defense response to other organism"/>
    <property type="evidence" value="ECO:0007669"/>
    <property type="project" value="TreeGrafter"/>
</dbReference>
<dbReference type="EMBL" id="JAMRDG010000002">
    <property type="protein sequence ID" value="KAJ3685401.1"/>
    <property type="molecule type" value="Genomic_DNA"/>
</dbReference>
<evidence type="ECO:0000256" key="1">
    <source>
        <dbReference type="ARBA" id="ARBA00022737"/>
    </source>
</evidence>
<accession>A0AAD5Z3A5</accession>
<reference evidence="5 6" key="1">
    <citation type="journal article" date="2022" name="Cell">
        <title>Repeat-based holocentromeres influence genome architecture and karyotype evolution.</title>
        <authorList>
            <person name="Hofstatter P.G."/>
            <person name="Thangavel G."/>
            <person name="Lux T."/>
            <person name="Neumann P."/>
            <person name="Vondrak T."/>
            <person name="Novak P."/>
            <person name="Zhang M."/>
            <person name="Costa L."/>
            <person name="Castellani M."/>
            <person name="Scott A."/>
            <person name="Toegelov H."/>
            <person name="Fuchs J."/>
            <person name="Mata-Sucre Y."/>
            <person name="Dias Y."/>
            <person name="Vanzela A.L.L."/>
            <person name="Huettel B."/>
            <person name="Almeida C.C.S."/>
            <person name="Simkova H."/>
            <person name="Souza G."/>
            <person name="Pedrosa-Harand A."/>
            <person name="Macas J."/>
            <person name="Mayer K.F.X."/>
            <person name="Houben A."/>
            <person name="Marques A."/>
        </authorList>
    </citation>
    <scope>NUCLEOTIDE SEQUENCE [LARGE SCALE GENOMIC DNA]</scope>
    <source>
        <strain evidence="5">RhyTen1mFocal</strain>
    </source>
</reference>
<dbReference type="Pfam" id="PF23559">
    <property type="entry name" value="WHD_DRP"/>
    <property type="match status" value="1"/>
</dbReference>
<protein>
    <submittedName>
        <fullName evidence="5">Uncharacterized protein</fullName>
    </submittedName>
</protein>
<feature type="domain" description="Disease resistance protein winged helix" evidence="3">
    <location>
        <begin position="1"/>
        <end position="57"/>
    </location>
</feature>
<dbReference type="SUPFAM" id="SSF52058">
    <property type="entry name" value="L domain-like"/>
    <property type="match status" value="1"/>
</dbReference>
<keyword evidence="6" id="KW-1185">Reference proteome</keyword>
<keyword evidence="1" id="KW-0677">Repeat</keyword>
<dbReference type="InterPro" id="IPR032675">
    <property type="entry name" value="LRR_dom_sf"/>
</dbReference>
<gene>
    <name evidence="5" type="ORF">LUZ61_014565</name>
</gene>
<dbReference type="Gene3D" id="1.10.10.10">
    <property type="entry name" value="Winged helix-like DNA-binding domain superfamily/Winged helix DNA-binding domain"/>
    <property type="match status" value="1"/>
</dbReference>
<dbReference type="PANTHER" id="PTHR23155:SF1238">
    <property type="entry name" value="TOMV SUSCEPTIBLE PROTEIN TM-2"/>
    <property type="match status" value="1"/>
</dbReference>
<evidence type="ECO:0000259" key="3">
    <source>
        <dbReference type="Pfam" id="PF23559"/>
    </source>
</evidence>
<evidence type="ECO:0000313" key="6">
    <source>
        <dbReference type="Proteomes" id="UP001210211"/>
    </source>
</evidence>
<dbReference type="PANTHER" id="PTHR23155">
    <property type="entry name" value="DISEASE RESISTANCE PROTEIN RP"/>
    <property type="match status" value="1"/>
</dbReference>
<feature type="domain" description="Disease resistance R13L4/SHOC-2-like LRR" evidence="4">
    <location>
        <begin position="104"/>
        <end position="400"/>
    </location>
</feature>
<dbReference type="InterPro" id="IPR058922">
    <property type="entry name" value="WHD_DRP"/>
</dbReference>
<evidence type="ECO:0000256" key="2">
    <source>
        <dbReference type="ARBA" id="ARBA00022821"/>
    </source>
</evidence>
<dbReference type="Proteomes" id="UP001210211">
    <property type="component" value="Unassembled WGS sequence"/>
</dbReference>
<evidence type="ECO:0000313" key="5">
    <source>
        <dbReference type="EMBL" id="KAJ3685401.1"/>
    </source>
</evidence>